<proteinExistence type="predicted"/>
<dbReference type="InterPro" id="IPR050695">
    <property type="entry name" value="N-acetylmuramoyl_amidase_3"/>
</dbReference>
<feature type="chain" id="PRO_5045379240" evidence="4">
    <location>
        <begin position="27"/>
        <end position="563"/>
    </location>
</feature>
<dbReference type="InterPro" id="IPR002508">
    <property type="entry name" value="MurNAc-LAA_cat"/>
</dbReference>
<keyword evidence="4" id="KW-0732">Signal</keyword>
<dbReference type="Pfam" id="PF08239">
    <property type="entry name" value="SH3_3"/>
    <property type="match status" value="2"/>
</dbReference>
<dbReference type="Proteomes" id="UP001597231">
    <property type="component" value="Unassembled WGS sequence"/>
</dbReference>
<protein>
    <submittedName>
        <fullName evidence="7">N-acetylmuramoyl-L-alanine amidase</fullName>
        <ecNumber evidence="7">3.5.1.28</ecNumber>
    </submittedName>
</protein>
<evidence type="ECO:0000256" key="3">
    <source>
        <dbReference type="SAM" id="MobiDB-lite"/>
    </source>
</evidence>
<feature type="domain" description="SLH" evidence="5">
    <location>
        <begin position="147"/>
        <end position="209"/>
    </location>
</feature>
<dbReference type="PANTHER" id="PTHR30404">
    <property type="entry name" value="N-ACETYLMURAMOYL-L-ALANINE AMIDASE"/>
    <property type="match status" value="1"/>
</dbReference>
<dbReference type="InterPro" id="IPR001119">
    <property type="entry name" value="SLH_dom"/>
</dbReference>
<feature type="region of interest" description="Disordered" evidence="3">
    <location>
        <begin position="282"/>
        <end position="312"/>
    </location>
</feature>
<keyword evidence="8" id="KW-1185">Reference proteome</keyword>
<reference evidence="8" key="1">
    <citation type="journal article" date="2019" name="Int. J. Syst. Evol. Microbiol.">
        <title>The Global Catalogue of Microorganisms (GCM) 10K type strain sequencing project: providing services to taxonomists for standard genome sequencing and annotation.</title>
        <authorList>
            <consortium name="The Broad Institute Genomics Platform"/>
            <consortium name="The Broad Institute Genome Sequencing Center for Infectious Disease"/>
            <person name="Wu L."/>
            <person name="Ma J."/>
        </authorList>
    </citation>
    <scope>NUCLEOTIDE SEQUENCE [LARGE SCALE GENOMIC DNA]</scope>
    <source>
        <strain evidence="8">CCUG 53915</strain>
    </source>
</reference>
<evidence type="ECO:0000259" key="5">
    <source>
        <dbReference type="PROSITE" id="PS51272"/>
    </source>
</evidence>
<dbReference type="SUPFAM" id="SSF53187">
    <property type="entry name" value="Zn-dependent exopeptidases"/>
    <property type="match status" value="1"/>
</dbReference>
<feature type="compositionally biased region" description="Acidic residues" evidence="3">
    <location>
        <begin position="287"/>
        <end position="297"/>
    </location>
</feature>
<dbReference type="EMBL" id="JBHTLT010000029">
    <property type="protein sequence ID" value="MFD1204749.1"/>
    <property type="molecule type" value="Genomic_DNA"/>
</dbReference>
<feature type="signal peptide" evidence="4">
    <location>
        <begin position="1"/>
        <end position="26"/>
    </location>
</feature>
<evidence type="ECO:0000259" key="6">
    <source>
        <dbReference type="PROSITE" id="PS51781"/>
    </source>
</evidence>
<dbReference type="Pfam" id="PF01520">
    <property type="entry name" value="Amidase_3"/>
    <property type="match status" value="1"/>
</dbReference>
<sequence length="563" mass="62037">MKPVKWATVALLIFALVSIAPVHSSAKFQFSDISPDKEYYEQVHYIADLGIVNKVEKFNPGDNLTRAQAAKMLVIATKKDKIPTPAVQFKDLKPNTEQYEYASRAVELGFFKKNADGSFKPNEKIKRAEMGYALSVAFNLSEKITVDRPLMLTDMKNSPYTEQINGLYYGGVTQGDEGKFLPNNYLTRSQFALFVARALNDKYKLPVKLPEQTSHAYYAKVKTGGVNLNVRSHPAVTGDIVGKLNDGDIVEVIGQAGDWLLILLDGKNGYIHSDYTVEVSVNPGDDVATEEPNEPEEPTPPTEVEPPSNNSKLIGKVTASSLNVRKQANATSEIIDKLKLGQQVDVLALNGNWATIKTNAGTGYIHKNYIKLINQSGNPLKDRIIVLDAGHGGKDPGTSKSGVTEKAIVLDISKRLEQKLKNAGAKVLMTRSNDSYLTLEQRTEFAKKNYVEAFVSIHVNSASSTSAKGTEVYYDSSLNPNAAESKALAQKIQNNIVKQANMADRGVRDQRFYVIRNNNVASVLIELGFITNSEDFKKLSSSQYAEIYAEAIYQGLVQYYSAP</sequence>
<keyword evidence="1 7" id="KW-0378">Hydrolase</keyword>
<dbReference type="Gene3D" id="3.40.630.40">
    <property type="entry name" value="Zn-dependent exopeptidases"/>
    <property type="match status" value="1"/>
</dbReference>
<evidence type="ECO:0000313" key="8">
    <source>
        <dbReference type="Proteomes" id="UP001597231"/>
    </source>
</evidence>
<dbReference type="SMART" id="SM00646">
    <property type="entry name" value="Ami_3"/>
    <property type="match status" value="1"/>
</dbReference>
<feature type="domain" description="SLH" evidence="5">
    <location>
        <begin position="26"/>
        <end position="87"/>
    </location>
</feature>
<dbReference type="CDD" id="cd02696">
    <property type="entry name" value="MurNAc-LAA"/>
    <property type="match status" value="1"/>
</dbReference>
<evidence type="ECO:0000313" key="7">
    <source>
        <dbReference type="EMBL" id="MFD1204749.1"/>
    </source>
</evidence>
<evidence type="ECO:0000256" key="2">
    <source>
        <dbReference type="ARBA" id="ARBA00023316"/>
    </source>
</evidence>
<organism evidence="7 8">
    <name type="scientific">Sporosarcina contaminans</name>
    <dbReference type="NCBI Taxonomy" id="633403"/>
    <lineage>
        <taxon>Bacteria</taxon>
        <taxon>Bacillati</taxon>
        <taxon>Bacillota</taxon>
        <taxon>Bacilli</taxon>
        <taxon>Bacillales</taxon>
        <taxon>Caryophanaceae</taxon>
        <taxon>Sporosarcina</taxon>
    </lineage>
</organism>
<dbReference type="PANTHER" id="PTHR30404:SF0">
    <property type="entry name" value="N-ACETYLMURAMOYL-L-ALANINE AMIDASE AMIC"/>
    <property type="match status" value="1"/>
</dbReference>
<feature type="domain" description="SH3b" evidence="6">
    <location>
        <begin position="312"/>
        <end position="374"/>
    </location>
</feature>
<comment type="caution">
    <text evidence="7">The sequence shown here is derived from an EMBL/GenBank/DDBJ whole genome shotgun (WGS) entry which is preliminary data.</text>
</comment>
<dbReference type="PROSITE" id="PS51781">
    <property type="entry name" value="SH3B"/>
    <property type="match status" value="2"/>
</dbReference>
<accession>A0ABW3TWR8</accession>
<dbReference type="EC" id="3.5.1.28" evidence="7"/>
<dbReference type="GO" id="GO:0008745">
    <property type="term" value="F:N-acetylmuramoyl-L-alanine amidase activity"/>
    <property type="evidence" value="ECO:0007669"/>
    <property type="project" value="UniProtKB-EC"/>
</dbReference>
<dbReference type="Pfam" id="PF00395">
    <property type="entry name" value="SLH"/>
    <property type="match status" value="3"/>
</dbReference>
<gene>
    <name evidence="7" type="ORF">ACFQ38_06430</name>
</gene>
<keyword evidence="2" id="KW-0961">Cell wall biogenesis/degradation</keyword>
<name>A0ABW3TWR8_9BACL</name>
<evidence type="ECO:0000256" key="4">
    <source>
        <dbReference type="SAM" id="SignalP"/>
    </source>
</evidence>
<evidence type="ECO:0000256" key="1">
    <source>
        <dbReference type="ARBA" id="ARBA00022801"/>
    </source>
</evidence>
<dbReference type="Gene3D" id="2.30.30.40">
    <property type="entry name" value="SH3 Domains"/>
    <property type="match status" value="2"/>
</dbReference>
<dbReference type="PROSITE" id="PS51272">
    <property type="entry name" value="SLH"/>
    <property type="match status" value="2"/>
</dbReference>
<dbReference type="SMART" id="SM00287">
    <property type="entry name" value="SH3b"/>
    <property type="match status" value="2"/>
</dbReference>
<feature type="domain" description="SH3b" evidence="6">
    <location>
        <begin position="217"/>
        <end position="280"/>
    </location>
</feature>
<dbReference type="InterPro" id="IPR003646">
    <property type="entry name" value="SH3-like_bac-type"/>
</dbReference>
<dbReference type="RefSeq" id="WP_381480109.1">
    <property type="nucleotide sequence ID" value="NZ_JBHTLT010000029.1"/>
</dbReference>